<evidence type="ECO:0000256" key="1">
    <source>
        <dbReference type="SAM" id="MobiDB-lite"/>
    </source>
</evidence>
<dbReference type="STRING" id="112498.A0A2D3VCE8"/>
<gene>
    <name evidence="3" type="ORF">RCC_10407</name>
</gene>
<evidence type="ECO:0008006" key="5">
    <source>
        <dbReference type="Google" id="ProtNLM"/>
    </source>
</evidence>
<dbReference type="RefSeq" id="XP_023631404.1">
    <property type="nucleotide sequence ID" value="XM_023775636.1"/>
</dbReference>
<dbReference type="GeneID" id="35605450"/>
<proteinExistence type="predicted"/>
<sequence>MFSKLSAVFAVFAIAAQVAFASPPACLIGAVNTQDNPHDIKGVCSGDAAKEVAKSIGANCGDAKDDATKWFTSVCKDAGVTVSMSSSESTTKSSSKSSSTESSDSSSTMSSGPTTTGDSTASASVAPTATGSDSPDSTGMASRVGMDMLGLAAVGIFGAMIVL</sequence>
<feature type="region of interest" description="Disordered" evidence="1">
    <location>
        <begin position="81"/>
        <end position="139"/>
    </location>
</feature>
<evidence type="ECO:0000313" key="3">
    <source>
        <dbReference type="EMBL" id="CZT24680.1"/>
    </source>
</evidence>
<dbReference type="OrthoDB" id="3650170at2759"/>
<feature type="chain" id="PRO_5013649257" description="Extracellular membrane protein CFEM domain-containing protein" evidence="2">
    <location>
        <begin position="22"/>
        <end position="163"/>
    </location>
</feature>
<accession>A0A2D3VCE8</accession>
<keyword evidence="2" id="KW-0732">Signal</keyword>
<evidence type="ECO:0000313" key="4">
    <source>
        <dbReference type="Proteomes" id="UP000225277"/>
    </source>
</evidence>
<reference evidence="3 4" key="1">
    <citation type="submission" date="2016-03" db="EMBL/GenBank/DDBJ databases">
        <authorList>
            <person name="Ploux O."/>
        </authorList>
    </citation>
    <scope>NUCLEOTIDE SEQUENCE [LARGE SCALE GENOMIC DNA]</scope>
    <source>
        <strain evidence="3 4">URUG2</strain>
    </source>
</reference>
<dbReference type="AlphaFoldDB" id="A0A2D3VCE8"/>
<feature type="compositionally biased region" description="Low complexity" evidence="1">
    <location>
        <begin position="81"/>
        <end position="132"/>
    </location>
</feature>
<feature type="signal peptide" evidence="2">
    <location>
        <begin position="1"/>
        <end position="21"/>
    </location>
</feature>
<dbReference type="Proteomes" id="UP000225277">
    <property type="component" value="Unassembled WGS sequence"/>
</dbReference>
<organism evidence="3 4">
    <name type="scientific">Ramularia collo-cygni</name>
    <dbReference type="NCBI Taxonomy" id="112498"/>
    <lineage>
        <taxon>Eukaryota</taxon>
        <taxon>Fungi</taxon>
        <taxon>Dikarya</taxon>
        <taxon>Ascomycota</taxon>
        <taxon>Pezizomycotina</taxon>
        <taxon>Dothideomycetes</taxon>
        <taxon>Dothideomycetidae</taxon>
        <taxon>Mycosphaerellales</taxon>
        <taxon>Mycosphaerellaceae</taxon>
        <taxon>Ramularia</taxon>
    </lineage>
</organism>
<keyword evidence="4" id="KW-1185">Reference proteome</keyword>
<name>A0A2D3VCE8_9PEZI</name>
<evidence type="ECO:0000256" key="2">
    <source>
        <dbReference type="SAM" id="SignalP"/>
    </source>
</evidence>
<dbReference type="EMBL" id="FJUY01000022">
    <property type="protein sequence ID" value="CZT24680.1"/>
    <property type="molecule type" value="Genomic_DNA"/>
</dbReference>
<protein>
    <recommendedName>
        <fullName evidence="5">Extracellular membrane protein CFEM domain-containing protein</fullName>
    </recommendedName>
</protein>